<keyword evidence="1" id="KW-0472">Membrane</keyword>
<dbReference type="EMBL" id="CM001883">
    <property type="protein sequence ID" value="EOY08207.1"/>
    <property type="molecule type" value="Genomic_DNA"/>
</dbReference>
<dbReference type="AlphaFoldDB" id="A0A061EV08"/>
<dbReference type="Proteomes" id="UP000026915">
    <property type="component" value="Chromosome 5"/>
</dbReference>
<accession>A0A061EV08</accession>
<gene>
    <name evidence="2" type="ORF">TCM_022548</name>
</gene>
<feature type="transmembrane region" description="Helical" evidence="1">
    <location>
        <begin position="51"/>
        <end position="80"/>
    </location>
</feature>
<keyword evidence="3" id="KW-1185">Reference proteome</keyword>
<organism evidence="2 3">
    <name type="scientific">Theobroma cacao</name>
    <name type="common">Cacao</name>
    <name type="synonym">Cocoa</name>
    <dbReference type="NCBI Taxonomy" id="3641"/>
    <lineage>
        <taxon>Eukaryota</taxon>
        <taxon>Viridiplantae</taxon>
        <taxon>Streptophyta</taxon>
        <taxon>Embryophyta</taxon>
        <taxon>Tracheophyta</taxon>
        <taxon>Spermatophyta</taxon>
        <taxon>Magnoliopsida</taxon>
        <taxon>eudicotyledons</taxon>
        <taxon>Gunneridae</taxon>
        <taxon>Pentapetalae</taxon>
        <taxon>rosids</taxon>
        <taxon>malvids</taxon>
        <taxon>Malvales</taxon>
        <taxon>Malvaceae</taxon>
        <taxon>Byttnerioideae</taxon>
        <taxon>Theobroma</taxon>
    </lineage>
</organism>
<dbReference type="Gramene" id="EOY08207">
    <property type="protein sequence ID" value="EOY08207"/>
    <property type="gene ID" value="TCM_022548"/>
</dbReference>
<proteinExistence type="predicted"/>
<evidence type="ECO:0000313" key="3">
    <source>
        <dbReference type="Proteomes" id="UP000026915"/>
    </source>
</evidence>
<dbReference type="HOGENOM" id="CLU_1931337_0_0_1"/>
<dbReference type="InParanoid" id="A0A061EV08"/>
<name>A0A061EV08_THECC</name>
<feature type="transmembrane region" description="Helical" evidence="1">
    <location>
        <begin position="20"/>
        <end position="45"/>
    </location>
</feature>
<protein>
    <submittedName>
        <fullName evidence="2">Uncharacterized protein</fullName>
    </submittedName>
</protein>
<evidence type="ECO:0000256" key="1">
    <source>
        <dbReference type="SAM" id="Phobius"/>
    </source>
</evidence>
<reference evidence="2 3" key="1">
    <citation type="journal article" date="2013" name="Genome Biol.">
        <title>The genome sequence of the most widely cultivated cacao type and its use to identify candidate genes regulating pod color.</title>
        <authorList>
            <person name="Motamayor J.C."/>
            <person name="Mockaitis K."/>
            <person name="Schmutz J."/>
            <person name="Haiminen N."/>
            <person name="Iii D.L."/>
            <person name="Cornejo O."/>
            <person name="Findley S.D."/>
            <person name="Zheng P."/>
            <person name="Utro F."/>
            <person name="Royaert S."/>
            <person name="Saski C."/>
            <person name="Jenkins J."/>
            <person name="Podicheti R."/>
            <person name="Zhao M."/>
            <person name="Scheffler B.E."/>
            <person name="Stack J.C."/>
            <person name="Feltus F.A."/>
            <person name="Mustiga G.M."/>
            <person name="Amores F."/>
            <person name="Phillips W."/>
            <person name="Marelli J.P."/>
            <person name="May G.D."/>
            <person name="Shapiro H."/>
            <person name="Ma J."/>
            <person name="Bustamante C.D."/>
            <person name="Schnell R.J."/>
            <person name="Main D."/>
            <person name="Gilbert D."/>
            <person name="Parida L."/>
            <person name="Kuhn D.N."/>
        </authorList>
    </citation>
    <scope>NUCLEOTIDE SEQUENCE [LARGE SCALE GENOMIC DNA]</scope>
    <source>
        <strain evidence="3">cv. Matina 1-6</strain>
    </source>
</reference>
<keyword evidence="1" id="KW-1133">Transmembrane helix</keyword>
<keyword evidence="1" id="KW-0812">Transmembrane</keyword>
<evidence type="ECO:0000313" key="2">
    <source>
        <dbReference type="EMBL" id="EOY08207.1"/>
    </source>
</evidence>
<sequence>MHDCCVRRESHVPFPHHKLLSLFLPFVFFFWGGGGVGVVGGSSFLSVSLPITFLLLYINIPFVHFVPHLALSFLLLLLVVRNQSFSFLGQSYLTNLLEKGHYREFEKVLFHSHGKAELKPVPAELLHNERE</sequence>